<sequence>MKTHHYIFLTTALFVILFYNENIGLNLGILGIIYALLTFYRTPGKNRTGIFLFLFVTSILSGIAFAWYGDFPSFLAVVSSLLLLSYRSKNRRMKILLLIPVFILNCFTFICRFFSFDDWLPKRNVSGLWQKILAFVLIPLFLLAVFFGIYSLGSDHFANFFANIELDINVWQLLCITVLGFFIAFNFWNYIVEKYIYKYNHILDNDFSNKNKVLKSTYSFLDLDAERMSGMISFFVLNILLIFFIVTYNYEQFYEAVKTPAQLSDETHERVIAVIMSIVMSIFVIMFYFKSSFNFDPKAGLMKVLAKIWIVLNAVLILSAAVKNSEYIINYGFTYKRLGVYAFLLLSLIGLAATFIKIQQQKTNAFLFNTMTWYLYGTILVCSYINWGGFVTSQNMKRKDFVLDYHKREIHINEKLLLNYAREKKDEKLEKEILDKVKIQQNESFLSKIGYYQTIK</sequence>
<feature type="transmembrane region" description="Helical" evidence="1">
    <location>
        <begin position="6"/>
        <end position="37"/>
    </location>
</feature>
<feature type="transmembrane region" description="Helical" evidence="1">
    <location>
        <begin position="128"/>
        <end position="150"/>
    </location>
</feature>
<dbReference type="EMBL" id="JACHLE010000008">
    <property type="protein sequence ID" value="MBB4808225.1"/>
    <property type="molecule type" value="Genomic_DNA"/>
</dbReference>
<feature type="transmembrane region" description="Helical" evidence="1">
    <location>
        <begin position="228"/>
        <end position="250"/>
    </location>
</feature>
<dbReference type="InterPro" id="IPR025291">
    <property type="entry name" value="DUF4153"/>
</dbReference>
<keyword evidence="3" id="KW-1185">Reference proteome</keyword>
<protein>
    <submittedName>
        <fullName evidence="2">Uncharacterized protein</fullName>
    </submittedName>
</protein>
<reference evidence="2 3" key="1">
    <citation type="submission" date="2020-08" db="EMBL/GenBank/DDBJ databases">
        <title>Functional genomics of gut bacteria from endangered species of beetles.</title>
        <authorList>
            <person name="Carlos-Shanley C."/>
        </authorList>
    </citation>
    <scope>NUCLEOTIDE SEQUENCE [LARGE SCALE GENOMIC DNA]</scope>
    <source>
        <strain evidence="2 3">S00151</strain>
    </source>
</reference>
<dbReference type="Proteomes" id="UP000592180">
    <property type="component" value="Unassembled WGS sequence"/>
</dbReference>
<feature type="transmembrane region" description="Helical" evidence="1">
    <location>
        <begin position="49"/>
        <end position="67"/>
    </location>
</feature>
<feature type="transmembrane region" description="Helical" evidence="1">
    <location>
        <begin position="170"/>
        <end position="191"/>
    </location>
</feature>
<feature type="transmembrane region" description="Helical" evidence="1">
    <location>
        <begin position="73"/>
        <end position="88"/>
    </location>
</feature>
<evidence type="ECO:0000256" key="1">
    <source>
        <dbReference type="SAM" id="Phobius"/>
    </source>
</evidence>
<feature type="transmembrane region" description="Helical" evidence="1">
    <location>
        <begin position="373"/>
        <end position="391"/>
    </location>
</feature>
<evidence type="ECO:0000313" key="3">
    <source>
        <dbReference type="Proteomes" id="UP000592180"/>
    </source>
</evidence>
<dbReference type="Pfam" id="PF13687">
    <property type="entry name" value="DUF4153"/>
    <property type="match status" value="1"/>
</dbReference>
<comment type="caution">
    <text evidence="2">The sequence shown here is derived from an EMBL/GenBank/DDBJ whole genome shotgun (WGS) entry which is preliminary data.</text>
</comment>
<keyword evidence="1" id="KW-1133">Transmembrane helix</keyword>
<name>A0A840KHN6_9FLAO</name>
<gene>
    <name evidence="2" type="ORF">HNP38_003566</name>
</gene>
<keyword evidence="1" id="KW-0812">Transmembrane</keyword>
<keyword evidence="1" id="KW-0472">Membrane</keyword>
<organism evidence="2 3">
    <name type="scientific">Chryseobacterium defluvii</name>
    <dbReference type="NCBI Taxonomy" id="160396"/>
    <lineage>
        <taxon>Bacteria</taxon>
        <taxon>Pseudomonadati</taxon>
        <taxon>Bacteroidota</taxon>
        <taxon>Flavobacteriia</taxon>
        <taxon>Flavobacteriales</taxon>
        <taxon>Weeksellaceae</taxon>
        <taxon>Chryseobacterium group</taxon>
        <taxon>Chryseobacterium</taxon>
    </lineage>
</organism>
<dbReference type="AlphaFoldDB" id="A0A840KHN6"/>
<feature type="transmembrane region" description="Helical" evidence="1">
    <location>
        <begin position="338"/>
        <end position="358"/>
    </location>
</feature>
<evidence type="ECO:0000313" key="2">
    <source>
        <dbReference type="EMBL" id="MBB4808225.1"/>
    </source>
</evidence>
<accession>A0A840KHN6</accession>
<dbReference type="RefSeq" id="WP_184191947.1">
    <property type="nucleotide sequence ID" value="NZ_JACHLE010000008.1"/>
</dbReference>
<feature type="transmembrane region" description="Helical" evidence="1">
    <location>
        <begin position="271"/>
        <end position="289"/>
    </location>
</feature>
<feature type="transmembrane region" description="Helical" evidence="1">
    <location>
        <begin position="301"/>
        <end position="322"/>
    </location>
</feature>
<feature type="transmembrane region" description="Helical" evidence="1">
    <location>
        <begin position="95"/>
        <end position="116"/>
    </location>
</feature>
<proteinExistence type="predicted"/>